<evidence type="ECO:0000313" key="3">
    <source>
        <dbReference type="Proteomes" id="UP001060336"/>
    </source>
</evidence>
<sequence length="137" mass="14969">MKPRISMVALAVKNLAVSRDFYEKGLGFPRLESPPTVAFFNLNGTWLGLSEREDLAADAGVPSEGSGYRGFSLAYNVHSPEEVTRTLEEVVAAGGKIVKPPQDAHWGGFHAYFSDPDGHLWEICYNPFAWVGPADEA</sequence>
<dbReference type="InterPro" id="IPR004360">
    <property type="entry name" value="Glyas_Fos-R_dOase_dom"/>
</dbReference>
<dbReference type="Pfam" id="PF00903">
    <property type="entry name" value="Glyoxalase"/>
    <property type="match status" value="1"/>
</dbReference>
<dbReference type="InterPro" id="IPR037523">
    <property type="entry name" value="VOC_core"/>
</dbReference>
<dbReference type="PANTHER" id="PTHR36503">
    <property type="entry name" value="BLR2520 PROTEIN"/>
    <property type="match status" value="1"/>
</dbReference>
<dbReference type="PANTHER" id="PTHR36503:SF1">
    <property type="entry name" value="BLR2520 PROTEIN"/>
    <property type="match status" value="1"/>
</dbReference>
<dbReference type="CDD" id="cd07251">
    <property type="entry name" value="VOC_like"/>
    <property type="match status" value="1"/>
</dbReference>
<dbReference type="SUPFAM" id="SSF54593">
    <property type="entry name" value="Glyoxalase/Bleomycin resistance protein/Dihydroxybiphenyl dioxygenase"/>
    <property type="match status" value="1"/>
</dbReference>
<organism evidence="2 3">
    <name type="scientific">Nisaea acidiphila</name>
    <dbReference type="NCBI Taxonomy" id="1862145"/>
    <lineage>
        <taxon>Bacteria</taxon>
        <taxon>Pseudomonadati</taxon>
        <taxon>Pseudomonadota</taxon>
        <taxon>Alphaproteobacteria</taxon>
        <taxon>Rhodospirillales</taxon>
        <taxon>Thalassobaculaceae</taxon>
        <taxon>Nisaea</taxon>
    </lineage>
</organism>
<dbReference type="Proteomes" id="UP001060336">
    <property type="component" value="Chromosome"/>
</dbReference>
<protein>
    <submittedName>
        <fullName evidence="2">VOC family protein</fullName>
    </submittedName>
</protein>
<dbReference type="InterPro" id="IPR029068">
    <property type="entry name" value="Glyas_Bleomycin-R_OHBP_Dase"/>
</dbReference>
<gene>
    <name evidence="2" type="ORF">NUH88_02695</name>
</gene>
<feature type="domain" description="VOC" evidence="1">
    <location>
        <begin position="4"/>
        <end position="126"/>
    </location>
</feature>
<name>A0A9J7AVY2_9PROT</name>
<dbReference type="KEGG" id="naci:NUH88_02695"/>
<keyword evidence="3" id="KW-1185">Reference proteome</keyword>
<proteinExistence type="predicted"/>
<dbReference type="RefSeq" id="WP_257769804.1">
    <property type="nucleotide sequence ID" value="NZ_CP102480.1"/>
</dbReference>
<evidence type="ECO:0000259" key="1">
    <source>
        <dbReference type="PROSITE" id="PS51819"/>
    </source>
</evidence>
<reference evidence="2" key="1">
    <citation type="submission" date="2022-08" db="EMBL/GenBank/DDBJ databases">
        <title>Nisaea acidiphila sp. nov., isolated from a marine algal debris and emended description of the genus Nisaea Urios et al. 2008.</title>
        <authorList>
            <person name="Kwon K."/>
        </authorList>
    </citation>
    <scope>NUCLEOTIDE SEQUENCE</scope>
    <source>
        <strain evidence="2">MEBiC11861</strain>
    </source>
</reference>
<evidence type="ECO:0000313" key="2">
    <source>
        <dbReference type="EMBL" id="UUX50609.1"/>
    </source>
</evidence>
<dbReference type="AlphaFoldDB" id="A0A9J7AVY2"/>
<accession>A0A9J7AVY2</accession>
<dbReference type="PROSITE" id="PS51819">
    <property type="entry name" value="VOC"/>
    <property type="match status" value="1"/>
</dbReference>
<dbReference type="Gene3D" id="3.10.180.10">
    <property type="entry name" value="2,3-Dihydroxybiphenyl 1,2-Dioxygenase, domain 1"/>
    <property type="match status" value="1"/>
</dbReference>
<dbReference type="EMBL" id="CP102480">
    <property type="protein sequence ID" value="UUX50609.1"/>
    <property type="molecule type" value="Genomic_DNA"/>
</dbReference>